<dbReference type="Proteomes" id="UP001386955">
    <property type="component" value="Unassembled WGS sequence"/>
</dbReference>
<evidence type="ECO:0000313" key="5">
    <source>
        <dbReference type="EMBL" id="KAK7379693.1"/>
    </source>
</evidence>
<dbReference type="Pfam" id="PF14383">
    <property type="entry name" value="VARLMGL"/>
    <property type="match status" value="1"/>
</dbReference>
<keyword evidence="2" id="KW-0472">Membrane</keyword>
<feature type="region of interest" description="Disordered" evidence="1">
    <location>
        <begin position="410"/>
        <end position="429"/>
    </location>
</feature>
<accession>A0AAN9NZP9</accession>
<dbReference type="InterPro" id="IPR032795">
    <property type="entry name" value="DUF3741-assoc"/>
</dbReference>
<sequence>MELEDLFPFAALVDTVFVLLLLIGSLELLAFPAFSQKPVIGFSLGFDSLFCQWILKSFDYMGGLLHMFDFNQGRMVKKVHAHKNNNGDLERSGSGRELQVEASQVHYTEGELPYCCQVEEGWSKNISYSNVASVKKLNKEDLSKQSSTRNNAPSLVARLMGIDTMPLPLETKYVVPIDESKHENMERKFSKKGRNGRGLVGKGSSNVSSFSQMEFGSFYQDIDADDGWGQNFGKPKTREHPQEEELQKFKKEFEAYQAESFKERSKVVELGSGSMRMLSQENLIKEKMKYIACPKTDSHSFKTKLPNGDLMEPISTKTKESFPTRSKTLSRDFDESLKMKPKSRLDICASPTQIVILKPGSDRICNCNHEENCISLSGPLHGRKGIENFLEEVRERLKYELQGIRASGIGTPYNGKPSDAKEVREGVTRDADPNLLRSESTRSYNSKMQLNGPSSPEFFNIDTRRFLSERLRNIVKSELHLEIPEVACYLDNDNVRLRQDTIRCANDKSQWGILKEKKELQTGSYRRKLDDSVLFHKELSPRNLERSLSAPASGTSFGRLLLEDRNILTGALIQRKLEADEKMLVEVKKQKKDGFNFKEKLSNFKNTLGLRGKLFSKRVQSVVESHGSEYGPILRGIRSGPTVLMKYGERHENFTEVPPSPVSVCSCVHEEHWRQTGYSSLTPTPDVSSLDDIFTPQVFRDISSGLNELKRQLSQLDFDSDDFTTKQESIESELVQLDDPTESYVRDLLVASGLYFGSWDKSLLRGDTFAKPIGNSVFEEVEESHKELIKENERSTKDSNKLDHKVLHDLLNEALSVVLGPPLTLSRFRRKVSNSSMQPPPCGNELLKLVWDIVSVSLYPTSDTSPYTLDSLVAQDMGSISWSELTNDQIDTIEREMACLISDDLVEEFTKDMLFNRTVKYHFALC</sequence>
<keyword evidence="2" id="KW-1133">Transmembrane helix</keyword>
<evidence type="ECO:0000256" key="2">
    <source>
        <dbReference type="SAM" id="Phobius"/>
    </source>
</evidence>
<gene>
    <name evidence="5" type="ORF">VNO78_34382</name>
</gene>
<dbReference type="EMBL" id="JAYMYS010000017">
    <property type="protein sequence ID" value="KAK7379693.1"/>
    <property type="molecule type" value="Genomic_DNA"/>
</dbReference>
<evidence type="ECO:0000259" key="3">
    <source>
        <dbReference type="Pfam" id="PF14309"/>
    </source>
</evidence>
<feature type="domain" description="DUF4378" evidence="3">
    <location>
        <begin position="743"/>
        <end position="908"/>
    </location>
</feature>
<keyword evidence="2" id="KW-0812">Transmembrane</keyword>
<keyword evidence="6" id="KW-1185">Reference proteome</keyword>
<feature type="region of interest" description="Disordered" evidence="1">
    <location>
        <begin position="303"/>
        <end position="327"/>
    </location>
</feature>
<dbReference type="Pfam" id="PF14309">
    <property type="entry name" value="DUF4378"/>
    <property type="match status" value="1"/>
</dbReference>
<evidence type="ECO:0000259" key="4">
    <source>
        <dbReference type="Pfam" id="PF14383"/>
    </source>
</evidence>
<evidence type="ECO:0008006" key="7">
    <source>
        <dbReference type="Google" id="ProtNLM"/>
    </source>
</evidence>
<reference evidence="5 6" key="1">
    <citation type="submission" date="2024-01" db="EMBL/GenBank/DDBJ databases">
        <title>The genomes of 5 underutilized Papilionoideae crops provide insights into root nodulation and disease resistanc.</title>
        <authorList>
            <person name="Jiang F."/>
        </authorList>
    </citation>
    <scope>NUCLEOTIDE SEQUENCE [LARGE SCALE GENOMIC DNA]</scope>
    <source>
        <strain evidence="5">DUOXIRENSHENG_FW03</strain>
        <tissue evidence="5">Leaves</tissue>
    </source>
</reference>
<proteinExistence type="predicted"/>
<dbReference type="PANTHER" id="PTHR40836">
    <property type="entry name" value="RB1-INDUCIBLE COILED-COIL PROTEIN"/>
    <property type="match status" value="1"/>
</dbReference>
<feature type="compositionally biased region" description="Basic and acidic residues" evidence="1">
    <location>
        <begin position="418"/>
        <end position="429"/>
    </location>
</feature>
<dbReference type="InterPro" id="IPR025486">
    <property type="entry name" value="DUF4378"/>
</dbReference>
<dbReference type="PANTHER" id="PTHR40836:SF4">
    <property type="entry name" value="RB1-INDUCIBLE COILED-COIL PROTEIN"/>
    <property type="match status" value="1"/>
</dbReference>
<protein>
    <recommendedName>
        <fullName evidence="7">DUF4378 domain-containing protein</fullName>
    </recommendedName>
</protein>
<dbReference type="AlphaFoldDB" id="A0AAN9NZP9"/>
<feature type="transmembrane region" description="Helical" evidence="2">
    <location>
        <begin position="6"/>
        <end position="31"/>
    </location>
</feature>
<evidence type="ECO:0000313" key="6">
    <source>
        <dbReference type="Proteomes" id="UP001386955"/>
    </source>
</evidence>
<comment type="caution">
    <text evidence="5">The sequence shown here is derived from an EMBL/GenBank/DDBJ whole genome shotgun (WGS) entry which is preliminary data.</text>
</comment>
<organism evidence="5 6">
    <name type="scientific">Psophocarpus tetragonolobus</name>
    <name type="common">Winged bean</name>
    <name type="synonym">Dolichos tetragonolobus</name>
    <dbReference type="NCBI Taxonomy" id="3891"/>
    <lineage>
        <taxon>Eukaryota</taxon>
        <taxon>Viridiplantae</taxon>
        <taxon>Streptophyta</taxon>
        <taxon>Embryophyta</taxon>
        <taxon>Tracheophyta</taxon>
        <taxon>Spermatophyta</taxon>
        <taxon>Magnoliopsida</taxon>
        <taxon>eudicotyledons</taxon>
        <taxon>Gunneridae</taxon>
        <taxon>Pentapetalae</taxon>
        <taxon>rosids</taxon>
        <taxon>fabids</taxon>
        <taxon>Fabales</taxon>
        <taxon>Fabaceae</taxon>
        <taxon>Papilionoideae</taxon>
        <taxon>50 kb inversion clade</taxon>
        <taxon>NPAAA clade</taxon>
        <taxon>indigoferoid/millettioid clade</taxon>
        <taxon>Phaseoleae</taxon>
        <taxon>Psophocarpus</taxon>
    </lineage>
</organism>
<evidence type="ECO:0000256" key="1">
    <source>
        <dbReference type="SAM" id="MobiDB-lite"/>
    </source>
</evidence>
<feature type="domain" description="DUF3741" evidence="4">
    <location>
        <begin position="152"/>
        <end position="166"/>
    </location>
</feature>
<name>A0AAN9NZP9_PSOTE</name>